<protein>
    <recommendedName>
        <fullName evidence="5">Extracellular membrane protein CFEM domain-containing protein</fullName>
    </recommendedName>
</protein>
<accession>A0A4S8VPM7</accession>
<comment type="caution">
    <text evidence="3">The sequence shown here is derived from an EMBL/GenBank/DDBJ whole genome shotgun (WGS) entry which is preliminary data.</text>
</comment>
<evidence type="ECO:0000256" key="2">
    <source>
        <dbReference type="SAM" id="SignalP"/>
    </source>
</evidence>
<dbReference type="AlphaFoldDB" id="A0A4S8VPM7"/>
<feature type="region of interest" description="Disordered" evidence="1">
    <location>
        <begin position="913"/>
        <end position="950"/>
    </location>
</feature>
<proteinExistence type="predicted"/>
<feature type="chain" id="PRO_5020698981" description="Extracellular membrane protein CFEM domain-containing protein" evidence="2">
    <location>
        <begin position="18"/>
        <end position="1101"/>
    </location>
</feature>
<feature type="compositionally biased region" description="Low complexity" evidence="1">
    <location>
        <begin position="913"/>
        <end position="943"/>
    </location>
</feature>
<keyword evidence="2" id="KW-0732">Signal</keyword>
<organism evidence="3 4">
    <name type="scientific">Aureobasidium pullulans</name>
    <name type="common">Black yeast</name>
    <name type="synonym">Pullularia pullulans</name>
    <dbReference type="NCBI Taxonomy" id="5580"/>
    <lineage>
        <taxon>Eukaryota</taxon>
        <taxon>Fungi</taxon>
        <taxon>Dikarya</taxon>
        <taxon>Ascomycota</taxon>
        <taxon>Pezizomycotina</taxon>
        <taxon>Dothideomycetes</taxon>
        <taxon>Dothideomycetidae</taxon>
        <taxon>Dothideales</taxon>
        <taxon>Saccotheciaceae</taxon>
        <taxon>Aureobasidium</taxon>
    </lineage>
</organism>
<evidence type="ECO:0000313" key="4">
    <source>
        <dbReference type="Proteomes" id="UP000308014"/>
    </source>
</evidence>
<dbReference type="Proteomes" id="UP000308014">
    <property type="component" value="Unassembled WGS sequence"/>
</dbReference>
<name>A0A4S8VPM7_AURPU</name>
<evidence type="ECO:0000256" key="1">
    <source>
        <dbReference type="SAM" id="MobiDB-lite"/>
    </source>
</evidence>
<gene>
    <name evidence="3" type="ORF">D6D24_05655</name>
</gene>
<sequence>MRSFVPVLIGLATVAVAQNSTVDCTTSFVACYDFNTSNDNTCSSKASACKDACSTKQSNCLSSGTSSELCASRYDDCVGATSTSNLEVSCLAAVIPCYASASHDESNACDSKITNCKQTCSSILDICNSTGNDNSELCQKKYSACLGSNNATAPSTSCIAQGEQAYLDNAADNTAASFTATCKQTCGVLKDACMTSGDDSQCQSSYEQCLGVGLTESSVHCVAEVEALIQSGTSDQDVESSNAQCKDFCARGYDTCNSANDSANNATCLSWYSSCVGAKDLPTLTSSCVSNSEASYLNGTSGDNAQDADLATCKSQCGYLYSTCLSSGDESVKEGCLSFYSECKNQCTRSYSACTSSGDPSVTAQCSSQYQSCLGSSKLEKPKVDCVAENDACYLSGKFTDAECDAKNAVCKTSQDTCLSGNSSSVVEGCNTHYSQCLGSADVTPVSPVSCVEIATDCFLSGDDTCLSSGDESVKPACQKHYDTCLGATPEAEKAASSINCVQRYTSCFSSGIEENTCSAANADCKNTCSQLLDSCNSSGDNSTASQCQGVYNSCLGSIATSLVDYKPLDCAGRSKLCASNGTASNECDRENASCTNACATTLDTCLVSGSSDTAACNHLYMMCLDSSSYTVTSIPASLKPTSSRASLSIIPSANATTKATGISAALTTGPASGAISTGGAFVSGPYNNGSSSTADAQSGAVSVATSTESTVYVTDVVKTTVTTCPVGFTLTTAGSTTVLATPSVITTSVTVKSTISTTVAHTVTVPAAGNNAIPSSKATPSVESTVYVTDVVKSTVTTCPVGQTVTASGSTTVLTAPSVMTSQITVKSTVSTVITHTAVVPQSSPVSPEQTTPASFAGHVAVPSTVTLYSTKEVTITSCAADVTNCPAKVSTTLFPTAITVTSVWSRTQSTSAASSPAGSAPAGSAPAGSAPAGSAPAGSSPVSPETTSAPVTVPSTMFYYSTAVVTVTSCAEGVENCPARSTVVKTSVVPTGYAVTSVISSAWTPEAYTSPSAGVPENSAPVASVPVSSAPVAVVPTTAPFAVNNSTMMSVGPTGTGMVGTGSGSKATSTFSPSQYTGAANKAGVAGLAGVAAFAAFLL</sequence>
<feature type="signal peptide" evidence="2">
    <location>
        <begin position="1"/>
        <end position="17"/>
    </location>
</feature>
<dbReference type="EMBL" id="QZAJ01000207">
    <property type="protein sequence ID" value="THW14133.1"/>
    <property type="molecule type" value="Genomic_DNA"/>
</dbReference>
<evidence type="ECO:0000313" key="3">
    <source>
        <dbReference type="EMBL" id="THW14133.1"/>
    </source>
</evidence>
<evidence type="ECO:0008006" key="5">
    <source>
        <dbReference type="Google" id="ProtNLM"/>
    </source>
</evidence>
<reference evidence="3 4" key="1">
    <citation type="submission" date="2018-10" db="EMBL/GenBank/DDBJ databases">
        <title>Fifty Aureobasidium pullulans genomes reveal a recombining polyextremotolerant generalist.</title>
        <authorList>
            <person name="Gostincar C."/>
            <person name="Turk M."/>
            <person name="Zajc J."/>
            <person name="Gunde-Cimerman N."/>
        </authorList>
    </citation>
    <scope>NUCLEOTIDE SEQUENCE [LARGE SCALE GENOMIC DNA]</scope>
    <source>
        <strain evidence="3 4">EXF-11318</strain>
    </source>
</reference>